<accession>A0ABN4AJW2</accession>
<dbReference type="NCBIfam" id="TIGR00401">
    <property type="entry name" value="msrA"/>
    <property type="match status" value="1"/>
</dbReference>
<dbReference type="Proteomes" id="UP000002875">
    <property type="component" value="Chromosome"/>
</dbReference>
<feature type="chain" id="PRO_5047082210" description="Peptide methionine sulfoxide reductase MsrA" evidence="5">
    <location>
        <begin position="20"/>
        <end position="217"/>
    </location>
</feature>
<comment type="similarity">
    <text evidence="4">Belongs to the MsrA Met sulfoxide reductase family.</text>
</comment>
<keyword evidence="1 4" id="KW-0560">Oxidoreductase</keyword>
<evidence type="ECO:0000256" key="1">
    <source>
        <dbReference type="ARBA" id="ARBA00023002"/>
    </source>
</evidence>
<protein>
    <recommendedName>
        <fullName evidence="4">Peptide methionine sulfoxide reductase MsrA</fullName>
        <shortName evidence="4">Protein-methionine-S-oxide reductase</shortName>
        <ecNumber evidence="4">1.8.4.11</ecNumber>
    </recommendedName>
    <alternativeName>
        <fullName evidence="4">Peptide-methionine (S)-S-oxide reductase</fullName>
        <shortName evidence="4">Peptide Met(O) reductase</shortName>
    </alternativeName>
</protein>
<dbReference type="Pfam" id="PF01625">
    <property type="entry name" value="PMSR"/>
    <property type="match status" value="1"/>
</dbReference>
<dbReference type="EMBL" id="CP002961">
    <property type="protein sequence ID" value="AFK02333.1"/>
    <property type="molecule type" value="Genomic_DNA"/>
</dbReference>
<dbReference type="EC" id="1.8.4.11" evidence="4"/>
<dbReference type="InterPro" id="IPR002569">
    <property type="entry name" value="Met_Sox_Rdtase_MsrA_dom"/>
</dbReference>
<gene>
    <name evidence="4" type="primary">msrA</name>
    <name evidence="7" type="ordered locus">Emtol_1184</name>
</gene>
<dbReference type="PROSITE" id="PS51257">
    <property type="entry name" value="PROKAR_LIPOPROTEIN"/>
    <property type="match status" value="1"/>
</dbReference>
<dbReference type="RefSeq" id="WP_015028033.1">
    <property type="nucleotide sequence ID" value="NC_018748.1"/>
</dbReference>
<dbReference type="PANTHER" id="PTHR43774">
    <property type="entry name" value="PEPTIDE METHIONINE SULFOXIDE REDUCTASE"/>
    <property type="match status" value="1"/>
</dbReference>
<dbReference type="Gene3D" id="3.30.1060.10">
    <property type="entry name" value="Peptide methionine sulphoxide reductase MsrA"/>
    <property type="match status" value="1"/>
</dbReference>
<comment type="catalytic activity">
    <reaction evidence="2 4">
        <text>L-methionyl-[protein] + [thioredoxin]-disulfide + H2O = L-methionyl-(S)-S-oxide-[protein] + [thioredoxin]-dithiol</text>
        <dbReference type="Rhea" id="RHEA:14217"/>
        <dbReference type="Rhea" id="RHEA-COMP:10698"/>
        <dbReference type="Rhea" id="RHEA-COMP:10700"/>
        <dbReference type="Rhea" id="RHEA-COMP:12313"/>
        <dbReference type="Rhea" id="RHEA-COMP:12315"/>
        <dbReference type="ChEBI" id="CHEBI:15377"/>
        <dbReference type="ChEBI" id="CHEBI:16044"/>
        <dbReference type="ChEBI" id="CHEBI:29950"/>
        <dbReference type="ChEBI" id="CHEBI:44120"/>
        <dbReference type="ChEBI" id="CHEBI:50058"/>
        <dbReference type="EC" id="1.8.4.11"/>
    </reaction>
</comment>
<sequence>MKKTFLTSLSLGIFILVLACSTTTKTKQTIVEDKTVYGPTVKAYFASGCFWCVEAIFESLKGVKEATSGYSGGHTKNPTYEDVNTELTGHAESVEVIYDPQIISYETLLKVYFASQDPTQVKGQGPDHGDSYRSIIFYQNETEKTLAENYKKQLNESGKYKKPIAVEIVPFKIFWKAEDYHQDYERNHPENPYVQNVSIPRINRMKAQFPELLKKGH</sequence>
<dbReference type="SUPFAM" id="SSF55068">
    <property type="entry name" value="Peptide methionine sulfoxide reductase"/>
    <property type="match status" value="1"/>
</dbReference>
<reference evidence="7 8" key="1">
    <citation type="submission" date="2011-07" db="EMBL/GenBank/DDBJ databases">
        <title>The complete genome of chromosome of Emticicia oligotrophica DSM 17448.</title>
        <authorList>
            <consortium name="US DOE Joint Genome Institute (JGI-PGF)"/>
            <person name="Lucas S."/>
            <person name="Han J."/>
            <person name="Lapidus A."/>
            <person name="Bruce D."/>
            <person name="Goodwin L."/>
            <person name="Pitluck S."/>
            <person name="Peters L."/>
            <person name="Kyrpides N."/>
            <person name="Mavromatis K."/>
            <person name="Ivanova N."/>
            <person name="Ovchinnikova G."/>
            <person name="Teshima H."/>
            <person name="Detter J.C."/>
            <person name="Tapia R."/>
            <person name="Han C."/>
            <person name="Land M."/>
            <person name="Hauser L."/>
            <person name="Markowitz V."/>
            <person name="Cheng J.-F."/>
            <person name="Hugenholtz P."/>
            <person name="Woyke T."/>
            <person name="Wu D."/>
            <person name="Tindall B."/>
            <person name="Pomrenke H."/>
            <person name="Brambilla E."/>
            <person name="Klenk H.-P."/>
            <person name="Eisen J.A."/>
        </authorList>
    </citation>
    <scope>NUCLEOTIDE SEQUENCE [LARGE SCALE GENOMIC DNA]</scope>
    <source>
        <strain evidence="7 8">DSM 17448</strain>
    </source>
</reference>
<name>A0ABN4AJW2_EMTOG</name>
<proteinExistence type="inferred from homology"/>
<dbReference type="HAMAP" id="MF_01401">
    <property type="entry name" value="MsrA"/>
    <property type="match status" value="1"/>
</dbReference>
<dbReference type="InterPro" id="IPR036509">
    <property type="entry name" value="Met_Sox_Rdtase_MsrA_sf"/>
</dbReference>
<evidence type="ECO:0000313" key="7">
    <source>
        <dbReference type="EMBL" id="AFK02333.1"/>
    </source>
</evidence>
<evidence type="ECO:0000256" key="3">
    <source>
        <dbReference type="ARBA" id="ARBA00048782"/>
    </source>
</evidence>
<feature type="domain" description="Peptide methionine sulphoxide reductase MsrA" evidence="6">
    <location>
        <begin position="42"/>
        <end position="194"/>
    </location>
</feature>
<dbReference type="PANTHER" id="PTHR43774:SF1">
    <property type="entry name" value="PEPTIDE METHIONINE SULFOXIDE REDUCTASE MSRA 2"/>
    <property type="match status" value="1"/>
</dbReference>
<comment type="function">
    <text evidence="4">Has an important function as a repair enzyme for proteins that have been inactivated by oxidation. Catalyzes the reversible oxidation-reduction of methionine sulfoxide in proteins to methionine.</text>
</comment>
<organism evidence="7 8">
    <name type="scientific">Emticicia oligotrophica (strain DSM 17448 / CIP 109782 / MTCC 6937 / GPTSA100-15)</name>
    <dbReference type="NCBI Taxonomy" id="929562"/>
    <lineage>
        <taxon>Bacteria</taxon>
        <taxon>Pseudomonadati</taxon>
        <taxon>Bacteroidota</taxon>
        <taxon>Cytophagia</taxon>
        <taxon>Cytophagales</taxon>
        <taxon>Leadbetterellaceae</taxon>
        <taxon>Emticicia</taxon>
    </lineage>
</organism>
<evidence type="ECO:0000313" key="8">
    <source>
        <dbReference type="Proteomes" id="UP000002875"/>
    </source>
</evidence>
<feature type="signal peptide" evidence="5">
    <location>
        <begin position="1"/>
        <end position="19"/>
    </location>
</feature>
<evidence type="ECO:0000259" key="6">
    <source>
        <dbReference type="Pfam" id="PF01625"/>
    </source>
</evidence>
<evidence type="ECO:0000256" key="2">
    <source>
        <dbReference type="ARBA" id="ARBA00047806"/>
    </source>
</evidence>
<comment type="catalytic activity">
    <reaction evidence="3 4">
        <text>[thioredoxin]-disulfide + L-methionine + H2O = L-methionine (S)-S-oxide + [thioredoxin]-dithiol</text>
        <dbReference type="Rhea" id="RHEA:19993"/>
        <dbReference type="Rhea" id="RHEA-COMP:10698"/>
        <dbReference type="Rhea" id="RHEA-COMP:10700"/>
        <dbReference type="ChEBI" id="CHEBI:15377"/>
        <dbReference type="ChEBI" id="CHEBI:29950"/>
        <dbReference type="ChEBI" id="CHEBI:50058"/>
        <dbReference type="ChEBI" id="CHEBI:57844"/>
        <dbReference type="ChEBI" id="CHEBI:58772"/>
        <dbReference type="EC" id="1.8.4.11"/>
    </reaction>
</comment>
<evidence type="ECO:0000256" key="4">
    <source>
        <dbReference type="HAMAP-Rule" id="MF_01401"/>
    </source>
</evidence>
<evidence type="ECO:0000256" key="5">
    <source>
        <dbReference type="SAM" id="SignalP"/>
    </source>
</evidence>
<keyword evidence="5" id="KW-0732">Signal</keyword>
<keyword evidence="8" id="KW-1185">Reference proteome</keyword>
<feature type="active site" evidence="4">
    <location>
        <position position="49"/>
    </location>
</feature>